<dbReference type="SUPFAM" id="SSF56235">
    <property type="entry name" value="N-terminal nucleophile aminohydrolases (Ntn hydrolases)"/>
    <property type="match status" value="1"/>
</dbReference>
<accession>A0A559K7A9</accession>
<dbReference type="InterPro" id="IPR043137">
    <property type="entry name" value="GGT_ssub_C"/>
</dbReference>
<dbReference type="Proteomes" id="UP000317036">
    <property type="component" value="Unassembled WGS sequence"/>
</dbReference>
<dbReference type="InterPro" id="IPR029055">
    <property type="entry name" value="Ntn_hydrolases_N"/>
</dbReference>
<keyword evidence="2" id="KW-1185">Reference proteome</keyword>
<comment type="caution">
    <text evidence="1">The sequence shown here is derived from an EMBL/GenBank/DDBJ whole genome shotgun (WGS) entry which is preliminary data.</text>
</comment>
<protein>
    <submittedName>
        <fullName evidence="1">Gamma-glutamyltransferase family protein</fullName>
    </submittedName>
</protein>
<reference evidence="1 2" key="1">
    <citation type="submission" date="2019-07" db="EMBL/GenBank/DDBJ databases">
        <authorList>
            <person name="Kim J."/>
        </authorList>
    </citation>
    <scope>NUCLEOTIDE SEQUENCE [LARGE SCALE GENOMIC DNA]</scope>
    <source>
        <strain evidence="1 2">JC52</strain>
    </source>
</reference>
<dbReference type="EMBL" id="VNJI01000028">
    <property type="protein sequence ID" value="TVY08020.1"/>
    <property type="molecule type" value="Genomic_DNA"/>
</dbReference>
<dbReference type="PRINTS" id="PR01210">
    <property type="entry name" value="GGTRANSPTASE"/>
</dbReference>
<dbReference type="Pfam" id="PF01019">
    <property type="entry name" value="G_glu_transpept"/>
    <property type="match status" value="1"/>
</dbReference>
<proteinExistence type="predicted"/>
<organism evidence="1 2">
    <name type="scientific">Paenibacillus cremeus</name>
    <dbReference type="NCBI Taxonomy" id="2163881"/>
    <lineage>
        <taxon>Bacteria</taxon>
        <taxon>Bacillati</taxon>
        <taxon>Bacillota</taxon>
        <taxon>Bacilli</taxon>
        <taxon>Bacillales</taxon>
        <taxon>Paenibacillaceae</taxon>
        <taxon>Paenibacillus</taxon>
    </lineage>
</organism>
<gene>
    <name evidence="1" type="ORF">FPZ49_20685</name>
</gene>
<dbReference type="InterPro" id="IPR043138">
    <property type="entry name" value="GGT_lsub"/>
</dbReference>
<dbReference type="OrthoDB" id="9781342at2"/>
<evidence type="ECO:0000313" key="2">
    <source>
        <dbReference type="Proteomes" id="UP000317036"/>
    </source>
</evidence>
<dbReference type="PANTHER" id="PTHR43881:SF1">
    <property type="entry name" value="GAMMA-GLUTAMYLTRANSPEPTIDASE (AFU_ORTHOLOGUE AFUA_4G13580)"/>
    <property type="match status" value="1"/>
</dbReference>
<dbReference type="Gene3D" id="3.60.20.40">
    <property type="match status" value="1"/>
</dbReference>
<keyword evidence="1" id="KW-0808">Transferase</keyword>
<dbReference type="PANTHER" id="PTHR43881">
    <property type="entry name" value="GAMMA-GLUTAMYLTRANSPEPTIDASE (AFU_ORTHOLOGUE AFUA_4G13580)"/>
    <property type="match status" value="1"/>
</dbReference>
<name>A0A559K7A9_9BACL</name>
<sequence>MLNYDPLYHPFGSQRVVTYARKGIVATSQPLAAQAGLDILKKGGNAIDAAIATAAALIVVEPHSNSFGGDTFAIVWTQGKLHGLNSSGPAPRSISIEAVKKMGYDRIPGSGMLPITVPGTPAAWVALSERFGKLPLTEVLKPAIEYAEQGYPISPYIAKSWKLKYDINKESLTGKEFEPWFQTYAPNGRPPQSGEMWSSADHARTMQAIAETKAEAFYRGELADKIHDYIKQFGGFLTKEDLAEFRPEWVDPIKVTYKGYDIWELPPNGQGLVVLMALNMLKDYEWADMHSADTYHKQIEAIKLAFADGLKYITDPKRMKCSVENLLSDNYTQLRRSLISDVALQPEPGEPQPGGTVYLAAADGDGNMVSLIQSHAGDFGSSIVIPGTGICMQNRGSGFSLNPDHHNCLEPGKRTYHTIIPGFITYRNQPVGPFGITGGMTQPQAHVQVVSSMIDFHLNPQAALDKPRWRWVKDKTVEFEPGFPDHVAQAIARKGHHVQRAMDAFNFGRGQVILKDLHTDVLAAATDPRVDGAIAAW</sequence>
<dbReference type="RefSeq" id="WP_144850451.1">
    <property type="nucleotide sequence ID" value="NZ_VNJI01000028.1"/>
</dbReference>
<dbReference type="AlphaFoldDB" id="A0A559K7A9"/>
<dbReference type="Gene3D" id="1.10.246.130">
    <property type="match status" value="1"/>
</dbReference>
<dbReference type="GO" id="GO:0016740">
    <property type="term" value="F:transferase activity"/>
    <property type="evidence" value="ECO:0007669"/>
    <property type="project" value="UniProtKB-KW"/>
</dbReference>
<dbReference type="InterPro" id="IPR052896">
    <property type="entry name" value="GGT-like_enzyme"/>
</dbReference>
<evidence type="ECO:0000313" key="1">
    <source>
        <dbReference type="EMBL" id="TVY08020.1"/>
    </source>
</evidence>